<evidence type="ECO:0000313" key="10">
    <source>
        <dbReference type="EMBL" id="KAK3020208.1"/>
    </source>
</evidence>
<dbReference type="InterPro" id="IPR008928">
    <property type="entry name" value="6-hairpin_glycosidase_sf"/>
</dbReference>
<evidence type="ECO:0000256" key="3">
    <source>
        <dbReference type="ARBA" id="ARBA00012601"/>
    </source>
</evidence>
<evidence type="ECO:0000256" key="6">
    <source>
        <dbReference type="ARBA" id="ARBA00023277"/>
    </source>
</evidence>
<feature type="domain" description="Glycoside hydrolase family 9" evidence="9">
    <location>
        <begin position="1"/>
        <end position="127"/>
    </location>
</feature>
<evidence type="ECO:0000256" key="2">
    <source>
        <dbReference type="ARBA" id="ARBA00007072"/>
    </source>
</evidence>
<dbReference type="InterPro" id="IPR001701">
    <property type="entry name" value="Glyco_hydro_9"/>
</dbReference>
<comment type="catalytic activity">
    <reaction evidence="1">
        <text>Endohydrolysis of (1-&gt;4)-beta-D-glucosidic linkages in cellulose, lichenin and cereal beta-D-glucans.</text>
        <dbReference type="EC" id="3.2.1.4"/>
    </reaction>
</comment>
<organism evidence="10 11">
    <name type="scientific">Escallonia herrerae</name>
    <dbReference type="NCBI Taxonomy" id="1293975"/>
    <lineage>
        <taxon>Eukaryota</taxon>
        <taxon>Viridiplantae</taxon>
        <taxon>Streptophyta</taxon>
        <taxon>Embryophyta</taxon>
        <taxon>Tracheophyta</taxon>
        <taxon>Spermatophyta</taxon>
        <taxon>Magnoliopsida</taxon>
        <taxon>eudicotyledons</taxon>
        <taxon>Gunneridae</taxon>
        <taxon>Pentapetalae</taxon>
        <taxon>asterids</taxon>
        <taxon>campanulids</taxon>
        <taxon>Escalloniales</taxon>
        <taxon>Escalloniaceae</taxon>
        <taxon>Escallonia</taxon>
    </lineage>
</organism>
<dbReference type="InterPro" id="IPR012341">
    <property type="entry name" value="6hp_glycosidase-like_sf"/>
</dbReference>
<dbReference type="EC" id="3.2.1.4" evidence="3"/>
<evidence type="ECO:0000256" key="4">
    <source>
        <dbReference type="ARBA" id="ARBA00022801"/>
    </source>
</evidence>
<dbReference type="GO" id="GO:0008810">
    <property type="term" value="F:cellulase activity"/>
    <property type="evidence" value="ECO:0007669"/>
    <property type="project" value="UniProtKB-EC"/>
</dbReference>
<evidence type="ECO:0000256" key="1">
    <source>
        <dbReference type="ARBA" id="ARBA00000966"/>
    </source>
</evidence>
<keyword evidence="11" id="KW-1185">Reference proteome</keyword>
<evidence type="ECO:0000256" key="7">
    <source>
        <dbReference type="ARBA" id="ARBA00023295"/>
    </source>
</evidence>
<evidence type="ECO:0000313" key="11">
    <source>
        <dbReference type="Proteomes" id="UP001188597"/>
    </source>
</evidence>
<dbReference type="Gene3D" id="1.50.10.10">
    <property type="match status" value="1"/>
</dbReference>
<keyword evidence="4" id="KW-0378">Hydrolase</keyword>
<keyword evidence="8" id="KW-0624">Polysaccharide degradation</keyword>
<dbReference type="Pfam" id="PF00759">
    <property type="entry name" value="Glyco_hydro_9"/>
    <property type="match status" value="1"/>
</dbReference>
<comment type="similarity">
    <text evidence="2">Belongs to the glycosyl hydrolase 9 (cellulase E) family.</text>
</comment>
<evidence type="ECO:0000259" key="9">
    <source>
        <dbReference type="Pfam" id="PF00759"/>
    </source>
</evidence>
<comment type="caution">
    <text evidence="10">The sequence shown here is derived from an EMBL/GenBank/DDBJ whole genome shotgun (WGS) entry which is preliminary data.</text>
</comment>
<gene>
    <name evidence="10" type="ORF">RJ639_046840</name>
</gene>
<keyword evidence="7" id="KW-0326">Glycosidase</keyword>
<dbReference type="EMBL" id="JAVXUP010000826">
    <property type="protein sequence ID" value="KAK3020208.1"/>
    <property type="molecule type" value="Genomic_DNA"/>
</dbReference>
<protein>
    <recommendedName>
        <fullName evidence="3">cellulase</fullName>
        <ecNumber evidence="3">3.2.1.4</ecNumber>
    </recommendedName>
</protein>
<evidence type="ECO:0000256" key="8">
    <source>
        <dbReference type="ARBA" id="ARBA00023326"/>
    </source>
</evidence>
<sequence length="133" mass="14426">MAFSVSLLSWAAVEYKKEISAINQLGFLLLAIRWGTNFILKAHTSSTTLYTQVLPFSIPYQGWKQRSPMLGAPEDMDTPRTLYKITSGSPGSQVAADSAAALAAASIVFKGVDSNYSARLLSHSKSVRTKLVL</sequence>
<dbReference type="PANTHER" id="PTHR22298">
    <property type="entry name" value="ENDO-1,4-BETA-GLUCANASE"/>
    <property type="match status" value="1"/>
</dbReference>
<evidence type="ECO:0000256" key="5">
    <source>
        <dbReference type="ARBA" id="ARBA00023001"/>
    </source>
</evidence>
<dbReference type="Proteomes" id="UP001188597">
    <property type="component" value="Unassembled WGS sequence"/>
</dbReference>
<accession>A0AA88W5Q4</accession>
<dbReference type="AlphaFoldDB" id="A0AA88W5Q4"/>
<dbReference type="SUPFAM" id="SSF48208">
    <property type="entry name" value="Six-hairpin glycosidases"/>
    <property type="match status" value="1"/>
</dbReference>
<keyword evidence="5" id="KW-0136">Cellulose degradation</keyword>
<name>A0AA88W5Q4_9ASTE</name>
<dbReference type="GO" id="GO:0030245">
    <property type="term" value="P:cellulose catabolic process"/>
    <property type="evidence" value="ECO:0007669"/>
    <property type="project" value="UniProtKB-KW"/>
</dbReference>
<reference evidence="10" key="1">
    <citation type="submission" date="2022-12" db="EMBL/GenBank/DDBJ databases">
        <title>Draft genome assemblies for two species of Escallonia (Escalloniales).</title>
        <authorList>
            <person name="Chanderbali A."/>
            <person name="Dervinis C."/>
            <person name="Anghel I."/>
            <person name="Soltis D."/>
            <person name="Soltis P."/>
            <person name="Zapata F."/>
        </authorList>
    </citation>
    <scope>NUCLEOTIDE SEQUENCE</scope>
    <source>
        <strain evidence="10">UCBG64.0493</strain>
        <tissue evidence="10">Leaf</tissue>
    </source>
</reference>
<keyword evidence="6" id="KW-0119">Carbohydrate metabolism</keyword>
<proteinExistence type="inferred from homology"/>